<organism evidence="1 2">
    <name type="scientific">Thermatribacter velox</name>
    <dbReference type="NCBI Taxonomy" id="3039681"/>
    <lineage>
        <taxon>Bacteria</taxon>
        <taxon>Pseudomonadati</taxon>
        <taxon>Atribacterota</taxon>
        <taxon>Atribacteria</taxon>
        <taxon>Atribacterales</taxon>
        <taxon>Thermatribacteraceae</taxon>
        <taxon>Thermatribacter</taxon>
    </lineage>
</organism>
<name>A0ABZ2Y7Z2_9BACT</name>
<reference evidence="1 2" key="1">
    <citation type="submission" date="2023-03" db="EMBL/GenBank/DDBJ databases">
        <title>Novel Species.</title>
        <authorList>
            <person name="Ma S."/>
        </authorList>
    </citation>
    <scope>NUCLEOTIDE SEQUENCE [LARGE SCALE GENOMIC DNA]</scope>
    <source>
        <strain evidence="1 2">B11</strain>
    </source>
</reference>
<proteinExistence type="predicted"/>
<dbReference type="Proteomes" id="UP001461341">
    <property type="component" value="Chromosome"/>
</dbReference>
<keyword evidence="2" id="KW-1185">Reference proteome</keyword>
<accession>A0ABZ2Y7Z2</accession>
<dbReference type="EMBL" id="CP121689">
    <property type="protein sequence ID" value="WZL75114.1"/>
    <property type="molecule type" value="Genomic_DNA"/>
</dbReference>
<protein>
    <submittedName>
        <fullName evidence="1">Uncharacterized protein</fullName>
    </submittedName>
</protein>
<sequence length="102" mass="11638">MAELLADQVLRKIGELCSPYYRLILMVDPPRRGKMSALQGVSRNRFGIIAYSNYLTNLFEDPFFCTIPDIKVVIDLWPDTEVSGRKNFHPFDDSVPLMEAAV</sequence>
<gene>
    <name evidence="1" type="ORF">QBE54_05800</name>
</gene>
<evidence type="ECO:0000313" key="1">
    <source>
        <dbReference type="EMBL" id="WZL75114.1"/>
    </source>
</evidence>
<dbReference type="RefSeq" id="WP_369017260.1">
    <property type="nucleotide sequence ID" value="NZ_CP121689.1"/>
</dbReference>
<evidence type="ECO:0000313" key="2">
    <source>
        <dbReference type="Proteomes" id="UP001461341"/>
    </source>
</evidence>